<keyword evidence="3" id="KW-1185">Reference proteome</keyword>
<feature type="region of interest" description="Disordered" evidence="1">
    <location>
        <begin position="243"/>
        <end position="290"/>
    </location>
</feature>
<evidence type="ECO:0000313" key="3">
    <source>
        <dbReference type="Proteomes" id="UP000824120"/>
    </source>
</evidence>
<feature type="compositionally biased region" description="Acidic residues" evidence="1">
    <location>
        <begin position="115"/>
        <end position="146"/>
    </location>
</feature>
<dbReference type="AlphaFoldDB" id="A0A9J5WI80"/>
<gene>
    <name evidence="2" type="ORF">H5410_055681</name>
</gene>
<proteinExistence type="predicted"/>
<sequence length="369" mass="42536">SSGFGITQAFLYGQIWHREVNYEVKNVDERIAAGTRWYHILNSTYGLNRGAPQYYTWFMIGGILTRPSYVGNLGVHRHPKVKSNWYEVLNRIHITTTMYQQRDPIGLSTISYAVDDEPNDEMEEDLEEDPREPTDEMEEDPEEDPKEDPRRTRKRTLPRSAGGPRATQEEKCGSHQYEEMEKDALLKEDAIDKCPPWSEKSIKSLQVTGDRESDYDDLASIRISTRRRIQTAKFDMFGMSGDPHAYPKGARDNTYVRPSENPANMHDAEDRGHEGTTTTGDESRQSSHSFSLILSRPPDEVRLRATFHTLEIMQVDKWLMREQSPEIPNYQVQRKMVKAKNAKYGYQPKNGLDLSPIGIVEPIQMAKHR</sequence>
<evidence type="ECO:0000256" key="1">
    <source>
        <dbReference type="SAM" id="MobiDB-lite"/>
    </source>
</evidence>
<accession>A0A9J5WI80</accession>
<name>A0A9J5WI80_SOLCO</name>
<dbReference type="Proteomes" id="UP000824120">
    <property type="component" value="Chromosome 11"/>
</dbReference>
<feature type="region of interest" description="Disordered" evidence="1">
    <location>
        <begin position="115"/>
        <end position="176"/>
    </location>
</feature>
<feature type="non-terminal residue" evidence="2">
    <location>
        <position position="1"/>
    </location>
</feature>
<organism evidence="2 3">
    <name type="scientific">Solanum commersonii</name>
    <name type="common">Commerson's wild potato</name>
    <name type="synonym">Commerson's nightshade</name>
    <dbReference type="NCBI Taxonomy" id="4109"/>
    <lineage>
        <taxon>Eukaryota</taxon>
        <taxon>Viridiplantae</taxon>
        <taxon>Streptophyta</taxon>
        <taxon>Embryophyta</taxon>
        <taxon>Tracheophyta</taxon>
        <taxon>Spermatophyta</taxon>
        <taxon>Magnoliopsida</taxon>
        <taxon>eudicotyledons</taxon>
        <taxon>Gunneridae</taxon>
        <taxon>Pentapetalae</taxon>
        <taxon>asterids</taxon>
        <taxon>lamiids</taxon>
        <taxon>Solanales</taxon>
        <taxon>Solanaceae</taxon>
        <taxon>Solanoideae</taxon>
        <taxon>Solaneae</taxon>
        <taxon>Solanum</taxon>
    </lineage>
</organism>
<dbReference type="EMBL" id="JACXVP010000011">
    <property type="protein sequence ID" value="KAG5575547.1"/>
    <property type="molecule type" value="Genomic_DNA"/>
</dbReference>
<feature type="compositionally biased region" description="Polar residues" evidence="1">
    <location>
        <begin position="275"/>
        <end position="290"/>
    </location>
</feature>
<reference evidence="2 3" key="1">
    <citation type="submission" date="2020-09" db="EMBL/GenBank/DDBJ databases">
        <title>De no assembly of potato wild relative species, Solanum commersonii.</title>
        <authorList>
            <person name="Cho K."/>
        </authorList>
    </citation>
    <scope>NUCLEOTIDE SEQUENCE [LARGE SCALE GENOMIC DNA]</scope>
    <source>
        <strain evidence="2">LZ3.2</strain>
        <tissue evidence="2">Leaf</tissue>
    </source>
</reference>
<protein>
    <submittedName>
        <fullName evidence="2">Uncharacterized protein</fullName>
    </submittedName>
</protein>
<comment type="caution">
    <text evidence="2">The sequence shown here is derived from an EMBL/GenBank/DDBJ whole genome shotgun (WGS) entry which is preliminary data.</text>
</comment>
<evidence type="ECO:0000313" key="2">
    <source>
        <dbReference type="EMBL" id="KAG5575547.1"/>
    </source>
</evidence>
<feature type="compositionally biased region" description="Basic and acidic residues" evidence="1">
    <location>
        <begin position="167"/>
        <end position="176"/>
    </location>
</feature>